<dbReference type="PANTHER" id="PTHR33710:SF77">
    <property type="entry name" value="DNASE I-LIKE SUPERFAMILY PROTEIN"/>
    <property type="match status" value="1"/>
</dbReference>
<dbReference type="GO" id="GO:0003824">
    <property type="term" value="F:catalytic activity"/>
    <property type="evidence" value="ECO:0007669"/>
    <property type="project" value="InterPro"/>
</dbReference>
<dbReference type="AlphaFoldDB" id="A0AAN9EGS4"/>
<sequence length="446" mass="50932">MDTGMPKPTQTRRAGGLPAAVEPPDENDGEVESPAMEIDTLGGAMGRDFGRFFRDMKMIQKSDVVLLQEPRCSGLKARITIKKLGFHNSMISEANGFSRGIWILWNNPDIKIQAMCIEQQILHVSIQENNFNPWFLSVVYASPRGEERGMLWNSILDIKHKITGDWLLLGDFNDIANDGEKRGGAPVDIAKCINFSARINSCNLMDLGQVGGLFTWRGPIRNGYERVYKKLDRGLCNVGWRTRFPDALVKVLARVHSDHHPLCLITQPNIGNVSSRPFCFQAMWLEHKDFNNFVKDNWCQNSLLVEAIDHFIPKLKEWNKVIFGNLDATLRQEETLWHQKSRKAWITGGDRNIRKNFIDYIRFAWSHPEAIRVINTINTTLLVLIPKMDPPQWASQFLPIVLCNVIYKCITKILAGWIKPLMDTWISPHRAGFFPGRNIQDNIIIA</sequence>
<dbReference type="Gene3D" id="3.60.10.10">
    <property type="entry name" value="Endonuclease/exonuclease/phosphatase"/>
    <property type="match status" value="1"/>
</dbReference>
<accession>A0AAN9EGS4</accession>
<feature type="domain" description="Endonuclease/exonuclease/phosphatase" evidence="2">
    <location>
        <begin position="57"/>
        <end position="243"/>
    </location>
</feature>
<evidence type="ECO:0000313" key="4">
    <source>
        <dbReference type="Proteomes" id="UP001372338"/>
    </source>
</evidence>
<dbReference type="InterPro" id="IPR036691">
    <property type="entry name" value="Endo/exonu/phosph_ase_sf"/>
</dbReference>
<evidence type="ECO:0000256" key="1">
    <source>
        <dbReference type="SAM" id="MobiDB-lite"/>
    </source>
</evidence>
<organism evidence="3 4">
    <name type="scientific">Crotalaria pallida</name>
    <name type="common">Smooth rattlebox</name>
    <name type="synonym">Crotalaria striata</name>
    <dbReference type="NCBI Taxonomy" id="3830"/>
    <lineage>
        <taxon>Eukaryota</taxon>
        <taxon>Viridiplantae</taxon>
        <taxon>Streptophyta</taxon>
        <taxon>Embryophyta</taxon>
        <taxon>Tracheophyta</taxon>
        <taxon>Spermatophyta</taxon>
        <taxon>Magnoliopsida</taxon>
        <taxon>eudicotyledons</taxon>
        <taxon>Gunneridae</taxon>
        <taxon>Pentapetalae</taxon>
        <taxon>rosids</taxon>
        <taxon>fabids</taxon>
        <taxon>Fabales</taxon>
        <taxon>Fabaceae</taxon>
        <taxon>Papilionoideae</taxon>
        <taxon>50 kb inversion clade</taxon>
        <taxon>genistoids sensu lato</taxon>
        <taxon>core genistoids</taxon>
        <taxon>Crotalarieae</taxon>
        <taxon>Crotalaria</taxon>
    </lineage>
</organism>
<feature type="region of interest" description="Disordered" evidence="1">
    <location>
        <begin position="1"/>
        <end position="32"/>
    </location>
</feature>
<protein>
    <recommendedName>
        <fullName evidence="2">Endonuclease/exonuclease/phosphatase domain-containing protein</fullName>
    </recommendedName>
</protein>
<keyword evidence="4" id="KW-1185">Reference proteome</keyword>
<evidence type="ECO:0000313" key="3">
    <source>
        <dbReference type="EMBL" id="KAK7255931.1"/>
    </source>
</evidence>
<gene>
    <name evidence="3" type="ORF">RIF29_29359</name>
</gene>
<dbReference type="SUPFAM" id="SSF56219">
    <property type="entry name" value="DNase I-like"/>
    <property type="match status" value="1"/>
</dbReference>
<evidence type="ECO:0000259" key="2">
    <source>
        <dbReference type="Pfam" id="PF03372"/>
    </source>
</evidence>
<dbReference type="Proteomes" id="UP001372338">
    <property type="component" value="Unassembled WGS sequence"/>
</dbReference>
<proteinExistence type="predicted"/>
<dbReference type="Pfam" id="PF03372">
    <property type="entry name" value="Exo_endo_phos"/>
    <property type="match status" value="1"/>
</dbReference>
<dbReference type="EMBL" id="JAYWIO010000006">
    <property type="protein sequence ID" value="KAK7255931.1"/>
    <property type="molecule type" value="Genomic_DNA"/>
</dbReference>
<comment type="caution">
    <text evidence="3">The sequence shown here is derived from an EMBL/GenBank/DDBJ whole genome shotgun (WGS) entry which is preliminary data.</text>
</comment>
<dbReference type="PANTHER" id="PTHR33710">
    <property type="entry name" value="BNAC02G09200D PROTEIN"/>
    <property type="match status" value="1"/>
</dbReference>
<name>A0AAN9EGS4_CROPI</name>
<reference evidence="3 4" key="1">
    <citation type="submission" date="2024-01" db="EMBL/GenBank/DDBJ databases">
        <title>The genomes of 5 underutilized Papilionoideae crops provide insights into root nodulation and disease resistanc.</title>
        <authorList>
            <person name="Yuan L."/>
        </authorList>
    </citation>
    <scope>NUCLEOTIDE SEQUENCE [LARGE SCALE GENOMIC DNA]</scope>
    <source>
        <strain evidence="3">ZHUSHIDOU_FW_LH</strain>
        <tissue evidence="3">Leaf</tissue>
    </source>
</reference>
<dbReference type="InterPro" id="IPR005135">
    <property type="entry name" value="Endo/exonuclease/phosphatase"/>
</dbReference>